<organism evidence="1 2">
    <name type="scientific">Dyella jejuensis</name>
    <dbReference type="NCBI Taxonomy" id="1432009"/>
    <lineage>
        <taxon>Bacteria</taxon>
        <taxon>Pseudomonadati</taxon>
        <taxon>Pseudomonadota</taxon>
        <taxon>Gammaproteobacteria</taxon>
        <taxon>Lysobacterales</taxon>
        <taxon>Rhodanobacteraceae</taxon>
        <taxon>Dyella</taxon>
    </lineage>
</organism>
<evidence type="ECO:0000313" key="1">
    <source>
        <dbReference type="EMBL" id="MFK2902255.1"/>
    </source>
</evidence>
<comment type="caution">
    <text evidence="1">The sequence shown here is derived from an EMBL/GenBank/DDBJ whole genome shotgun (WGS) entry which is preliminary data.</text>
</comment>
<evidence type="ECO:0000313" key="2">
    <source>
        <dbReference type="Proteomes" id="UP001620461"/>
    </source>
</evidence>
<protein>
    <submittedName>
        <fullName evidence="1">Uncharacterized protein</fullName>
    </submittedName>
</protein>
<accession>A0ABW8JR60</accession>
<name>A0ABW8JR60_9GAMM</name>
<gene>
    <name evidence="1" type="ORF">ISP15_18150</name>
</gene>
<sequence length="69" mass="7652">MRHPKEKKMSYLSAVVYDPPKVGFPYLAVIFDTSGEVLSARAVPNPDAGEAFLAEIMTKFAREHGLEVK</sequence>
<keyword evidence="2" id="KW-1185">Reference proteome</keyword>
<reference evidence="1 2" key="1">
    <citation type="submission" date="2020-10" db="EMBL/GenBank/DDBJ databases">
        <title>Phylogeny of dyella-like bacteria.</title>
        <authorList>
            <person name="Fu J."/>
        </authorList>
    </citation>
    <scope>NUCLEOTIDE SEQUENCE [LARGE SCALE GENOMIC DNA]</scope>
    <source>
        <strain evidence="1 2">JP1</strain>
    </source>
</reference>
<dbReference type="EMBL" id="JADIKJ010000050">
    <property type="protein sequence ID" value="MFK2902255.1"/>
    <property type="molecule type" value="Genomic_DNA"/>
</dbReference>
<proteinExistence type="predicted"/>
<dbReference type="Proteomes" id="UP001620461">
    <property type="component" value="Unassembled WGS sequence"/>
</dbReference>